<comment type="caution">
    <text evidence="1">The sequence shown here is derived from an EMBL/GenBank/DDBJ whole genome shotgun (WGS) entry which is preliminary data.</text>
</comment>
<organism evidence="1 2">
    <name type="scientific">Paramecium octaurelia</name>
    <dbReference type="NCBI Taxonomy" id="43137"/>
    <lineage>
        <taxon>Eukaryota</taxon>
        <taxon>Sar</taxon>
        <taxon>Alveolata</taxon>
        <taxon>Ciliophora</taxon>
        <taxon>Intramacronucleata</taxon>
        <taxon>Oligohymenophorea</taxon>
        <taxon>Peniculida</taxon>
        <taxon>Parameciidae</taxon>
        <taxon>Paramecium</taxon>
    </lineage>
</organism>
<evidence type="ECO:0000313" key="2">
    <source>
        <dbReference type="Proteomes" id="UP000683925"/>
    </source>
</evidence>
<sequence length="233" mass="27368">MTFDYQLEMLILNSNGTNSCQSSIKTEIDNLTSASANADSSQAEEKINFRNEIHSSIPQNNLQKTINNFTSSCKNETEDCKKCKKIQKDLKKQIKQQNIRETNIYYEQLQNELYRKALLRLKEGDQPIKQRILAAYRCMELKVNDSALKYAQRYCQKYGIHDVNPIVLVYKILLLPEEVLKKFAQAEDKAILRQEYKFYCINIHPDKNKHYKALVAFQKMKTYWNDIPNQSHN</sequence>
<dbReference type="EMBL" id="CAJJDP010000064">
    <property type="protein sequence ID" value="CAD8175414.1"/>
    <property type="molecule type" value="Genomic_DNA"/>
</dbReference>
<evidence type="ECO:0000313" key="1">
    <source>
        <dbReference type="EMBL" id="CAD8175414.1"/>
    </source>
</evidence>
<accession>A0A8S1VEC8</accession>
<protein>
    <recommendedName>
        <fullName evidence="3">J domain-containing protein</fullName>
    </recommendedName>
</protein>
<reference evidence="1" key="1">
    <citation type="submission" date="2021-01" db="EMBL/GenBank/DDBJ databases">
        <authorList>
            <consortium name="Genoscope - CEA"/>
            <person name="William W."/>
        </authorList>
    </citation>
    <scope>NUCLEOTIDE SEQUENCE</scope>
</reference>
<dbReference type="Proteomes" id="UP000683925">
    <property type="component" value="Unassembled WGS sequence"/>
</dbReference>
<gene>
    <name evidence="1" type="ORF">POCTA_138.1.T0650196</name>
</gene>
<evidence type="ECO:0008006" key="3">
    <source>
        <dbReference type="Google" id="ProtNLM"/>
    </source>
</evidence>
<keyword evidence="2" id="KW-1185">Reference proteome</keyword>
<dbReference type="AlphaFoldDB" id="A0A8S1VEC8"/>
<dbReference type="OMA" id="ETNIYYE"/>
<name>A0A8S1VEC8_PAROT</name>
<dbReference type="OrthoDB" id="298743at2759"/>
<proteinExistence type="predicted"/>